<dbReference type="KEGG" id="ccot:CCAX7_006270"/>
<name>A0A402D3D4_9BACT</name>
<accession>A0A402D3D4</accession>
<dbReference type="InterPro" id="IPR004843">
    <property type="entry name" value="Calcineurin-like_PHP"/>
</dbReference>
<dbReference type="InterPro" id="IPR051693">
    <property type="entry name" value="UPF0046_metallophosphoest"/>
</dbReference>
<reference evidence="1 2" key="1">
    <citation type="journal article" date="2019" name="Int. J. Syst. Evol. Microbiol.">
        <title>Capsulimonas corticalis gen. nov., sp. nov., an aerobic capsulated bacterium, of a novel bacterial order, Capsulimonadales ord. nov., of the class Armatimonadia of the phylum Armatimonadetes.</title>
        <authorList>
            <person name="Li J."/>
            <person name="Kudo C."/>
            <person name="Tonouchi A."/>
        </authorList>
    </citation>
    <scope>NUCLEOTIDE SEQUENCE [LARGE SCALE GENOMIC DNA]</scope>
    <source>
        <strain evidence="1 2">AX-7</strain>
    </source>
</reference>
<dbReference type="PANTHER" id="PTHR12905:SF0">
    <property type="entry name" value="CALCINEURIN-LIKE PHOSPHOESTERASE DOMAIN-CONTAINING PROTEIN"/>
    <property type="match status" value="1"/>
</dbReference>
<dbReference type="RefSeq" id="WP_119324030.1">
    <property type="nucleotide sequence ID" value="NZ_AP025739.1"/>
</dbReference>
<dbReference type="Gene3D" id="3.60.21.10">
    <property type="match status" value="1"/>
</dbReference>
<gene>
    <name evidence="1" type="ORF">CCAX7_006270</name>
</gene>
<dbReference type="Proteomes" id="UP000287394">
    <property type="component" value="Chromosome"/>
</dbReference>
<dbReference type="InterPro" id="IPR029052">
    <property type="entry name" value="Metallo-depent_PP-like"/>
</dbReference>
<proteinExistence type="predicted"/>
<keyword evidence="2" id="KW-1185">Reference proteome</keyword>
<evidence type="ECO:0000313" key="1">
    <source>
        <dbReference type="EMBL" id="BDI28576.1"/>
    </source>
</evidence>
<dbReference type="OrthoDB" id="332939at2"/>
<dbReference type="Pfam" id="PF00149">
    <property type="entry name" value="Metallophos"/>
    <property type="match status" value="1"/>
</dbReference>
<sequence length="209" mass="23242">MRVLAMSDVHARFDQFRAAEMPAADLCVIAGDVTNLGMRSPTEMQAMADWLRTLTGVYPNVLWIPGNHDIGMSEDTLSMPGLHWVLDKTLSFDDPQTGEPMSVHGVSLSPSYETPQLMRLWERLTVDPEAEEAAYDFPYADIVLSHAPPYSLLDRAGGPHLGSRPLTRYIEKHQPKLVVCGHVHGAVGALALGRTRIFNLAKRWRLIDV</sequence>
<organism evidence="1 2">
    <name type="scientific">Capsulimonas corticalis</name>
    <dbReference type="NCBI Taxonomy" id="2219043"/>
    <lineage>
        <taxon>Bacteria</taxon>
        <taxon>Bacillati</taxon>
        <taxon>Armatimonadota</taxon>
        <taxon>Armatimonadia</taxon>
        <taxon>Capsulimonadales</taxon>
        <taxon>Capsulimonadaceae</taxon>
        <taxon>Capsulimonas</taxon>
    </lineage>
</organism>
<dbReference type="SUPFAM" id="SSF56300">
    <property type="entry name" value="Metallo-dependent phosphatases"/>
    <property type="match status" value="1"/>
</dbReference>
<dbReference type="PANTHER" id="PTHR12905">
    <property type="entry name" value="METALLOPHOSPHOESTERASE"/>
    <property type="match status" value="1"/>
</dbReference>
<dbReference type="GO" id="GO:0016787">
    <property type="term" value="F:hydrolase activity"/>
    <property type="evidence" value="ECO:0007669"/>
    <property type="project" value="InterPro"/>
</dbReference>
<dbReference type="AlphaFoldDB" id="A0A402D3D4"/>
<dbReference type="EMBL" id="AP025739">
    <property type="protein sequence ID" value="BDI28576.1"/>
    <property type="molecule type" value="Genomic_DNA"/>
</dbReference>
<evidence type="ECO:0000313" key="2">
    <source>
        <dbReference type="Proteomes" id="UP000287394"/>
    </source>
</evidence>
<protein>
    <submittedName>
        <fullName evidence="1">Metallophosphoesterase</fullName>
    </submittedName>
</protein>